<dbReference type="Proteomes" id="UP000294848">
    <property type="component" value="Unassembled WGS sequence"/>
</dbReference>
<dbReference type="EMBL" id="SNWI01000006">
    <property type="protein sequence ID" value="TDN99949.1"/>
    <property type="molecule type" value="Genomic_DNA"/>
</dbReference>
<evidence type="ECO:0000313" key="3">
    <source>
        <dbReference type="Proteomes" id="UP000294848"/>
    </source>
</evidence>
<dbReference type="AlphaFoldDB" id="A0A4R6GWP1"/>
<keyword evidence="1" id="KW-1133">Transmembrane helix</keyword>
<proteinExistence type="predicted"/>
<feature type="transmembrane region" description="Helical" evidence="1">
    <location>
        <begin position="313"/>
        <end position="331"/>
    </location>
</feature>
<accession>A0A4R6GWP1</accession>
<dbReference type="RefSeq" id="WP_133465493.1">
    <property type="nucleotide sequence ID" value="NZ_SNWI01000006.1"/>
</dbReference>
<gene>
    <name evidence="2" type="ORF">DET52_106162</name>
</gene>
<sequence length="339" mass="36335">MSIFSKIGKGIKNATKFVGKKVAKPVAKGVVNATKWQINNIGKAGKYAAENPEVIGMAIAGVATGGAALGAIAPALGAKLATSLGKSKVGSILGKTIETGVVLNKKLKGTLKKNNLPSSDKDADALAEFIRQKAADEHGIDLLKNTTIDANYKTKNALQSSIEKMLGVGSKLFGNDQVAQTGVEMPQKGGLLGFAQNLFSPKSQQTGLQSQNNGLLDIVKGLVTAQNNKQPEGESTIDKLMMLKMMDSKPDEQPEEKENFFEKLFMMKEIMKPEPSNIQVENQAQATAFQQIQNELQQSKFAQMLEKAKPNKTVLIVAGVAGAALLIFSIFQSQPKHRR</sequence>
<evidence type="ECO:0000256" key="1">
    <source>
        <dbReference type="SAM" id="Phobius"/>
    </source>
</evidence>
<protein>
    <submittedName>
        <fullName evidence="2">Uncharacterized protein</fullName>
    </submittedName>
</protein>
<reference evidence="2 3" key="1">
    <citation type="submission" date="2019-03" db="EMBL/GenBank/DDBJ databases">
        <title>Freshwater and sediment microbial communities from various areas in North America, analyzing microbe dynamics in response to fracking.</title>
        <authorList>
            <person name="Lamendella R."/>
        </authorList>
    </citation>
    <scope>NUCLEOTIDE SEQUENCE [LARGE SCALE GENOMIC DNA]</scope>
    <source>
        <strain evidence="2 3">114D</strain>
    </source>
</reference>
<organism evidence="2 3">
    <name type="scientific">Sunxiuqinia elliptica</name>
    <dbReference type="NCBI Taxonomy" id="655355"/>
    <lineage>
        <taxon>Bacteria</taxon>
        <taxon>Pseudomonadati</taxon>
        <taxon>Bacteroidota</taxon>
        <taxon>Bacteroidia</taxon>
        <taxon>Marinilabiliales</taxon>
        <taxon>Prolixibacteraceae</taxon>
        <taxon>Sunxiuqinia</taxon>
    </lineage>
</organism>
<evidence type="ECO:0000313" key="2">
    <source>
        <dbReference type="EMBL" id="TDN99949.1"/>
    </source>
</evidence>
<comment type="caution">
    <text evidence="2">The sequence shown here is derived from an EMBL/GenBank/DDBJ whole genome shotgun (WGS) entry which is preliminary data.</text>
</comment>
<keyword evidence="1" id="KW-0472">Membrane</keyword>
<keyword evidence="1" id="KW-0812">Transmembrane</keyword>
<name>A0A4R6GWP1_9BACT</name>